<dbReference type="EMBL" id="KZ454988">
    <property type="protein sequence ID" value="PKI85242.1"/>
    <property type="molecule type" value="Genomic_DNA"/>
</dbReference>
<dbReference type="Proteomes" id="UP000232875">
    <property type="component" value="Unassembled WGS sequence"/>
</dbReference>
<dbReference type="STRING" id="2020962.A0A2N1JFB3"/>
<feature type="transmembrane region" description="Helical" evidence="2">
    <location>
        <begin position="21"/>
        <end position="42"/>
    </location>
</feature>
<reference evidence="3 4" key="1">
    <citation type="submission" date="2017-10" db="EMBL/GenBank/DDBJ databases">
        <title>A novel species of cold-tolerant Malassezia isolated from bats.</title>
        <authorList>
            <person name="Lorch J.M."/>
            <person name="Palmer J.M."/>
            <person name="Vanderwolf K.J."/>
            <person name="Schmidt K.Z."/>
            <person name="Verant M.L."/>
            <person name="Weller T.J."/>
            <person name="Blehert D.S."/>
        </authorList>
    </citation>
    <scope>NUCLEOTIDE SEQUENCE [LARGE SCALE GENOMIC DNA]</scope>
    <source>
        <strain evidence="3 4">NWHC:44797-103</strain>
    </source>
</reference>
<dbReference type="AlphaFoldDB" id="A0A2N1JFB3"/>
<keyword evidence="2" id="KW-0472">Membrane</keyword>
<dbReference type="OrthoDB" id="3358698at2759"/>
<protein>
    <recommendedName>
        <fullName evidence="5">Transmembrane protein</fullName>
    </recommendedName>
</protein>
<keyword evidence="2" id="KW-0812">Transmembrane</keyword>
<evidence type="ECO:0008006" key="5">
    <source>
        <dbReference type="Google" id="ProtNLM"/>
    </source>
</evidence>
<feature type="region of interest" description="Disordered" evidence="1">
    <location>
        <begin position="366"/>
        <end position="454"/>
    </location>
</feature>
<name>A0A2N1JFB3_9BASI</name>
<evidence type="ECO:0000313" key="4">
    <source>
        <dbReference type="Proteomes" id="UP000232875"/>
    </source>
</evidence>
<gene>
    <name evidence="3" type="ORF">MVES_000896</name>
</gene>
<evidence type="ECO:0000256" key="2">
    <source>
        <dbReference type="SAM" id="Phobius"/>
    </source>
</evidence>
<evidence type="ECO:0000256" key="1">
    <source>
        <dbReference type="SAM" id="MobiDB-lite"/>
    </source>
</evidence>
<keyword evidence="2" id="KW-1133">Transmembrane helix</keyword>
<evidence type="ECO:0000313" key="3">
    <source>
        <dbReference type="EMBL" id="PKI85242.1"/>
    </source>
</evidence>
<accession>A0A2N1JFB3</accession>
<sequence length="487" mass="53354">MQLRQSIIRRMSFYGASRLSVTALATATMLTGAAVLIYYAPWGDFDLDMGQILPYPLDFESFSMEQTGEDDCDDDEHIDPELLDGFGFKSGRSFSAVLTSSDPTSGLCHKPITVSLDGSPRRASTPNGALGAISSLPATPLRASVSQSPGSSTPVHSILRRDSHQDGLPTIYLRSDSVSNENMFGLSPLRSPRCSLSPTYSLLTKRSCDESLWCPSMSLDGDGSTSRSSNSTSRSIMPVEPDWAPFANTHERARKRAVVASFANSVSDQQVAMRHCLPHVSPPELEDGREFWFERFTQSTAAAGRNWDWRRRCKKDLADILDDEIAKDTSLKQVTDGEKEPVASYRVPFATIDLFKARSNLPNDSLAPMSPTSSTSFALPPTPTSPGFGPNLTVPEYDLPHSESAPELSVHGSSKRKITLDMDTLERSTSSNDAGSENVRPKSPRSPSFYNRAGVEPLQMPYGKASTLQMRFKNKFAGRVRSTLRGM</sequence>
<keyword evidence="4" id="KW-1185">Reference proteome</keyword>
<proteinExistence type="predicted"/>
<organism evidence="3 4">
    <name type="scientific">Malassezia vespertilionis</name>
    <dbReference type="NCBI Taxonomy" id="2020962"/>
    <lineage>
        <taxon>Eukaryota</taxon>
        <taxon>Fungi</taxon>
        <taxon>Dikarya</taxon>
        <taxon>Basidiomycota</taxon>
        <taxon>Ustilaginomycotina</taxon>
        <taxon>Malasseziomycetes</taxon>
        <taxon>Malasseziales</taxon>
        <taxon>Malasseziaceae</taxon>
        <taxon>Malassezia</taxon>
    </lineage>
</organism>